<comment type="pathway">
    <text evidence="2">Secondary metabolite biosynthesis.</text>
</comment>
<comment type="caution">
    <text evidence="11">The sequence shown here is derived from an EMBL/GenBank/DDBJ whole genome shotgun (WGS) entry which is preliminary data.</text>
</comment>
<accession>A0A8H4QEF9</accession>
<evidence type="ECO:0000313" key="11">
    <source>
        <dbReference type="EMBL" id="KAF4609439.1"/>
    </source>
</evidence>
<dbReference type="GO" id="GO:0005506">
    <property type="term" value="F:iron ion binding"/>
    <property type="evidence" value="ECO:0007669"/>
    <property type="project" value="InterPro"/>
</dbReference>
<dbReference type="GO" id="GO:0020037">
    <property type="term" value="F:heme binding"/>
    <property type="evidence" value="ECO:0007669"/>
    <property type="project" value="InterPro"/>
</dbReference>
<comment type="cofactor">
    <cofactor evidence="1 9">
        <name>heme</name>
        <dbReference type="ChEBI" id="CHEBI:30413"/>
    </cofactor>
</comment>
<dbReference type="PRINTS" id="PR00385">
    <property type="entry name" value="P450"/>
</dbReference>
<name>A0A8H4QEF9_9AGAR</name>
<keyword evidence="12" id="KW-1185">Reference proteome</keyword>
<evidence type="ECO:0000256" key="4">
    <source>
        <dbReference type="ARBA" id="ARBA00022617"/>
    </source>
</evidence>
<dbReference type="SUPFAM" id="SSF48264">
    <property type="entry name" value="Cytochrome P450"/>
    <property type="match status" value="1"/>
</dbReference>
<dbReference type="PANTHER" id="PTHR46300">
    <property type="entry name" value="P450, PUTATIVE (EUROFUNG)-RELATED-RELATED"/>
    <property type="match status" value="1"/>
</dbReference>
<dbReference type="GO" id="GO:0016705">
    <property type="term" value="F:oxidoreductase activity, acting on paired donors, with incorporation or reduction of molecular oxygen"/>
    <property type="evidence" value="ECO:0007669"/>
    <property type="project" value="InterPro"/>
</dbReference>
<dbReference type="EMBL" id="JAACJL010000062">
    <property type="protein sequence ID" value="KAF4609439.1"/>
    <property type="molecule type" value="Genomic_DNA"/>
</dbReference>
<organism evidence="11 12">
    <name type="scientific">Agrocybe pediades</name>
    <dbReference type="NCBI Taxonomy" id="84607"/>
    <lineage>
        <taxon>Eukaryota</taxon>
        <taxon>Fungi</taxon>
        <taxon>Dikarya</taxon>
        <taxon>Basidiomycota</taxon>
        <taxon>Agaricomycotina</taxon>
        <taxon>Agaricomycetes</taxon>
        <taxon>Agaricomycetidae</taxon>
        <taxon>Agaricales</taxon>
        <taxon>Agaricineae</taxon>
        <taxon>Strophariaceae</taxon>
        <taxon>Agrocybe</taxon>
    </lineage>
</organism>
<evidence type="ECO:0000256" key="10">
    <source>
        <dbReference type="RuleBase" id="RU000461"/>
    </source>
</evidence>
<protein>
    <recommendedName>
        <fullName evidence="13">Cytochrome P450</fullName>
    </recommendedName>
</protein>
<dbReference type="InterPro" id="IPR050364">
    <property type="entry name" value="Cytochrome_P450_fung"/>
</dbReference>
<reference evidence="11 12" key="1">
    <citation type="submission" date="2019-12" db="EMBL/GenBank/DDBJ databases">
        <authorList>
            <person name="Floudas D."/>
            <person name="Bentzer J."/>
            <person name="Ahren D."/>
            <person name="Johansson T."/>
            <person name="Persson P."/>
            <person name="Tunlid A."/>
        </authorList>
    </citation>
    <scope>NUCLEOTIDE SEQUENCE [LARGE SCALE GENOMIC DNA]</scope>
    <source>
        <strain evidence="11 12">CBS 102.39</strain>
    </source>
</reference>
<evidence type="ECO:0000256" key="1">
    <source>
        <dbReference type="ARBA" id="ARBA00001971"/>
    </source>
</evidence>
<evidence type="ECO:0000256" key="2">
    <source>
        <dbReference type="ARBA" id="ARBA00005179"/>
    </source>
</evidence>
<evidence type="ECO:0000256" key="8">
    <source>
        <dbReference type="ARBA" id="ARBA00023033"/>
    </source>
</evidence>
<dbReference type="InterPro" id="IPR036396">
    <property type="entry name" value="Cyt_P450_sf"/>
</dbReference>
<dbReference type="Pfam" id="PF00067">
    <property type="entry name" value="p450"/>
    <property type="match status" value="1"/>
</dbReference>
<keyword evidence="6 10" id="KW-0560">Oxidoreductase</keyword>
<evidence type="ECO:0000256" key="3">
    <source>
        <dbReference type="ARBA" id="ARBA00010617"/>
    </source>
</evidence>
<keyword evidence="5 9" id="KW-0479">Metal-binding</keyword>
<evidence type="ECO:0000313" key="12">
    <source>
        <dbReference type="Proteomes" id="UP000521872"/>
    </source>
</evidence>
<dbReference type="GO" id="GO:0004497">
    <property type="term" value="F:monooxygenase activity"/>
    <property type="evidence" value="ECO:0007669"/>
    <property type="project" value="UniProtKB-KW"/>
</dbReference>
<dbReference type="InterPro" id="IPR002401">
    <property type="entry name" value="Cyt_P450_E_grp-I"/>
</dbReference>
<dbReference type="PANTHER" id="PTHR46300:SF7">
    <property type="entry name" value="P450, PUTATIVE (EUROFUNG)-RELATED"/>
    <property type="match status" value="1"/>
</dbReference>
<evidence type="ECO:0000256" key="6">
    <source>
        <dbReference type="ARBA" id="ARBA00023002"/>
    </source>
</evidence>
<gene>
    <name evidence="11" type="ORF">D9613_012938</name>
</gene>
<keyword evidence="8 10" id="KW-0503">Monooxygenase</keyword>
<evidence type="ECO:0000256" key="9">
    <source>
        <dbReference type="PIRSR" id="PIRSR602401-1"/>
    </source>
</evidence>
<evidence type="ECO:0008006" key="13">
    <source>
        <dbReference type="Google" id="ProtNLM"/>
    </source>
</evidence>
<comment type="similarity">
    <text evidence="3 10">Belongs to the cytochrome P450 family.</text>
</comment>
<dbReference type="AlphaFoldDB" id="A0A8H4QEF9"/>
<feature type="binding site" description="axial binding residue" evidence="9">
    <location>
        <position position="172"/>
    </location>
    <ligand>
        <name>heme</name>
        <dbReference type="ChEBI" id="CHEBI:30413"/>
    </ligand>
    <ligandPart>
        <name>Fe</name>
        <dbReference type="ChEBI" id="CHEBI:18248"/>
    </ligandPart>
</feature>
<sequence length="248" mass="27592">MMGDTAMNFDMAKGPNPRDKVIMDAAATAFAGASDTILASLKSFIAAMLCFPETQRKGQEELDRVLQGRLPSFEDQAALPYINAIVKEVLRWAVTTPVAVPHTSDEDDIYRGYFIPKGSIILPNIWSLLHDQHRYGHDASDFRPERFLKDGKLNPDVVDPATLGFGYGRRACPGKHIALSYLFIAVATILATFNISEELDENDMPITPKIVWRSAVISEPAPFKCRIKPRSEDAVKLIRALDMGERLD</sequence>
<dbReference type="InterPro" id="IPR001128">
    <property type="entry name" value="Cyt_P450"/>
</dbReference>
<proteinExistence type="inferred from homology"/>
<dbReference type="Gene3D" id="1.10.630.10">
    <property type="entry name" value="Cytochrome P450"/>
    <property type="match status" value="1"/>
</dbReference>
<dbReference type="PRINTS" id="PR00463">
    <property type="entry name" value="EP450I"/>
</dbReference>
<evidence type="ECO:0000256" key="5">
    <source>
        <dbReference type="ARBA" id="ARBA00022723"/>
    </source>
</evidence>
<dbReference type="PROSITE" id="PS00086">
    <property type="entry name" value="CYTOCHROME_P450"/>
    <property type="match status" value="1"/>
</dbReference>
<evidence type="ECO:0000256" key="7">
    <source>
        <dbReference type="ARBA" id="ARBA00023004"/>
    </source>
</evidence>
<keyword evidence="7 9" id="KW-0408">Iron</keyword>
<keyword evidence="4 9" id="KW-0349">Heme</keyword>
<dbReference type="Proteomes" id="UP000521872">
    <property type="component" value="Unassembled WGS sequence"/>
</dbReference>
<dbReference type="InterPro" id="IPR017972">
    <property type="entry name" value="Cyt_P450_CS"/>
</dbReference>